<evidence type="ECO:0000313" key="2">
    <source>
        <dbReference type="EMBL" id="AZU62544.1"/>
    </source>
</evidence>
<evidence type="ECO:0000259" key="1">
    <source>
        <dbReference type="PROSITE" id="PS51186"/>
    </source>
</evidence>
<dbReference type="InterPro" id="IPR000182">
    <property type="entry name" value="GNAT_dom"/>
</dbReference>
<dbReference type="InterPro" id="IPR016181">
    <property type="entry name" value="Acyl_CoA_acyltransferase"/>
</dbReference>
<dbReference type="Pfam" id="PF00583">
    <property type="entry name" value="Acetyltransf_1"/>
    <property type="match status" value="1"/>
</dbReference>
<sequence>MNNQNIRELKNENEWAAAFSVIQQLRTHLTSTSYLSHLKQMVQEGYQLFAKYDNGRIAAVAGIVLRTNFYYGNHVFVYDLVTDSQHRSQGYGEELLMYIHEYGKNNGCNMVALESGLHRIDAHRFYESKMGYEKFCYSFKKEL</sequence>
<dbReference type="SUPFAM" id="SSF55729">
    <property type="entry name" value="Acyl-CoA N-acyltransferases (Nat)"/>
    <property type="match status" value="1"/>
</dbReference>
<dbReference type="GO" id="GO:0016747">
    <property type="term" value="F:acyltransferase activity, transferring groups other than amino-acyl groups"/>
    <property type="evidence" value="ECO:0007669"/>
    <property type="project" value="InterPro"/>
</dbReference>
<protein>
    <submittedName>
        <fullName evidence="2">GNAT family N-acetyltransferase</fullName>
    </submittedName>
</protein>
<reference evidence="2 3" key="1">
    <citation type="submission" date="2017-07" db="EMBL/GenBank/DDBJ databases">
        <title>The complete genome sequence of Bacillus mesonae strain H20-5, an efficient strain improving plant abiotic stress resistance.</title>
        <authorList>
            <person name="Kim S.Y."/>
            <person name="Song H."/>
            <person name="Sang M.K."/>
            <person name="Weon H.-Y."/>
            <person name="Song J."/>
        </authorList>
    </citation>
    <scope>NUCLEOTIDE SEQUENCE [LARGE SCALE GENOMIC DNA]</scope>
    <source>
        <strain evidence="2 3">H20-5</strain>
    </source>
</reference>
<keyword evidence="3" id="KW-1185">Reference proteome</keyword>
<dbReference type="KEGG" id="nmk:CHR53_15395"/>
<keyword evidence="2" id="KW-0808">Transferase</keyword>
<dbReference type="Gene3D" id="3.40.630.30">
    <property type="match status" value="1"/>
</dbReference>
<feature type="domain" description="N-acetyltransferase" evidence="1">
    <location>
        <begin position="4"/>
        <end position="143"/>
    </location>
</feature>
<evidence type="ECO:0000313" key="3">
    <source>
        <dbReference type="Proteomes" id="UP000282892"/>
    </source>
</evidence>
<dbReference type="EMBL" id="CP022572">
    <property type="protein sequence ID" value="AZU62544.1"/>
    <property type="molecule type" value="Genomic_DNA"/>
</dbReference>
<accession>A0A3T0HZF5</accession>
<dbReference type="OrthoDB" id="9805924at2"/>
<gene>
    <name evidence="2" type="ORF">CHR53_15395</name>
</gene>
<dbReference type="RefSeq" id="WP_127489883.1">
    <property type="nucleotide sequence ID" value="NZ_CP022572.1"/>
</dbReference>
<organism evidence="2 3">
    <name type="scientific">Neobacillus mesonae</name>
    <dbReference type="NCBI Taxonomy" id="1193713"/>
    <lineage>
        <taxon>Bacteria</taxon>
        <taxon>Bacillati</taxon>
        <taxon>Bacillota</taxon>
        <taxon>Bacilli</taxon>
        <taxon>Bacillales</taxon>
        <taxon>Bacillaceae</taxon>
        <taxon>Neobacillus</taxon>
    </lineage>
</organism>
<name>A0A3T0HZF5_9BACI</name>
<dbReference type="CDD" id="cd04301">
    <property type="entry name" value="NAT_SF"/>
    <property type="match status" value="1"/>
</dbReference>
<dbReference type="AlphaFoldDB" id="A0A3T0HZF5"/>
<proteinExistence type="predicted"/>
<dbReference type="PROSITE" id="PS51186">
    <property type="entry name" value="GNAT"/>
    <property type="match status" value="1"/>
</dbReference>
<dbReference type="Proteomes" id="UP000282892">
    <property type="component" value="Chromosome"/>
</dbReference>